<dbReference type="PANTHER" id="PTHR47020">
    <property type="entry name" value="HILLARIN"/>
    <property type="match status" value="1"/>
</dbReference>
<feature type="compositionally biased region" description="Basic and acidic residues" evidence="1">
    <location>
        <begin position="153"/>
        <end position="168"/>
    </location>
</feature>
<feature type="domain" description="KY-like immunoglobulin-like" evidence="2">
    <location>
        <begin position="760"/>
        <end position="859"/>
    </location>
</feature>
<dbReference type="EMBL" id="JAZGQO010000011">
    <property type="protein sequence ID" value="KAK6172896.1"/>
    <property type="molecule type" value="Genomic_DNA"/>
</dbReference>
<feature type="compositionally biased region" description="Basic and acidic residues" evidence="1">
    <location>
        <begin position="240"/>
        <end position="278"/>
    </location>
</feature>
<dbReference type="Proteomes" id="UP001347796">
    <property type="component" value="Unassembled WGS sequence"/>
</dbReference>
<dbReference type="InterPro" id="IPR053041">
    <property type="entry name" value="Transglut-like_Superfamily_Mod"/>
</dbReference>
<feature type="compositionally biased region" description="Basic and acidic residues" evidence="1">
    <location>
        <begin position="1532"/>
        <end position="1561"/>
    </location>
</feature>
<dbReference type="Pfam" id="PF23265">
    <property type="entry name" value="Ig-like_KY"/>
    <property type="match status" value="3"/>
</dbReference>
<feature type="region of interest" description="Disordered" evidence="1">
    <location>
        <begin position="1157"/>
        <end position="1238"/>
    </location>
</feature>
<keyword evidence="4" id="KW-1185">Reference proteome</keyword>
<evidence type="ECO:0000313" key="3">
    <source>
        <dbReference type="EMBL" id="KAK6172896.1"/>
    </source>
</evidence>
<feature type="region of interest" description="Disordered" evidence="1">
    <location>
        <begin position="1523"/>
        <end position="1603"/>
    </location>
</feature>
<reference evidence="3 4" key="1">
    <citation type="submission" date="2024-01" db="EMBL/GenBank/DDBJ databases">
        <title>The genome of the rayed Mediterranean limpet Patella caerulea (Linnaeus, 1758).</title>
        <authorList>
            <person name="Anh-Thu Weber A."/>
            <person name="Halstead-Nussloch G."/>
        </authorList>
    </citation>
    <scope>NUCLEOTIDE SEQUENCE [LARGE SCALE GENOMIC DNA]</scope>
    <source>
        <strain evidence="3">AATW-2023a</strain>
        <tissue evidence="3">Whole specimen</tissue>
    </source>
</reference>
<feature type="compositionally biased region" description="Polar residues" evidence="1">
    <location>
        <begin position="57"/>
        <end position="66"/>
    </location>
</feature>
<name>A0AAN8JBI3_PATCE</name>
<feature type="region of interest" description="Disordered" evidence="1">
    <location>
        <begin position="555"/>
        <end position="574"/>
    </location>
</feature>
<organism evidence="3 4">
    <name type="scientific">Patella caerulea</name>
    <name type="common">Rayed Mediterranean limpet</name>
    <dbReference type="NCBI Taxonomy" id="87958"/>
    <lineage>
        <taxon>Eukaryota</taxon>
        <taxon>Metazoa</taxon>
        <taxon>Spiralia</taxon>
        <taxon>Lophotrochozoa</taxon>
        <taxon>Mollusca</taxon>
        <taxon>Gastropoda</taxon>
        <taxon>Patellogastropoda</taxon>
        <taxon>Patelloidea</taxon>
        <taxon>Patellidae</taxon>
        <taxon>Patella</taxon>
    </lineage>
</organism>
<accession>A0AAN8JBI3</accession>
<evidence type="ECO:0000259" key="2">
    <source>
        <dbReference type="Pfam" id="PF23265"/>
    </source>
</evidence>
<feature type="domain" description="KY-like immunoglobulin-like" evidence="2">
    <location>
        <begin position="877"/>
        <end position="992"/>
    </location>
</feature>
<gene>
    <name evidence="3" type="ORF">SNE40_016466</name>
</gene>
<dbReference type="Gene3D" id="1.20.920.60">
    <property type="match status" value="1"/>
</dbReference>
<evidence type="ECO:0000313" key="4">
    <source>
        <dbReference type="Proteomes" id="UP001347796"/>
    </source>
</evidence>
<feature type="compositionally biased region" description="Basic residues" evidence="1">
    <location>
        <begin position="1182"/>
        <end position="1193"/>
    </location>
</feature>
<feature type="compositionally biased region" description="Polar residues" evidence="1">
    <location>
        <begin position="1198"/>
        <end position="1207"/>
    </location>
</feature>
<feature type="compositionally biased region" description="Polar residues" evidence="1">
    <location>
        <begin position="181"/>
        <end position="220"/>
    </location>
</feature>
<dbReference type="PANTHER" id="PTHR47020:SF1">
    <property type="entry name" value="HILLARIN"/>
    <property type="match status" value="1"/>
</dbReference>
<proteinExistence type="predicted"/>
<evidence type="ECO:0000256" key="1">
    <source>
        <dbReference type="SAM" id="MobiDB-lite"/>
    </source>
</evidence>
<comment type="caution">
    <text evidence="3">The sequence shown here is derived from an EMBL/GenBank/DDBJ whole genome shotgun (WGS) entry which is preliminary data.</text>
</comment>
<dbReference type="InterPro" id="IPR056564">
    <property type="entry name" value="Ig-like_KY"/>
</dbReference>
<sequence>MGVTDSKVSPGHQPETVSKKREQKPYRLSRDNSSLFENKTPLPVVQESTEEDMYENNMESTDSSQIITDGDVKHHVYTSDQPKRSLTDFSLKPESEVSIVISNASEDSDSVHYTVQDHGSHDINKDKTDLSTTDTSTTKGSKDITMGSNTSIVDRKISTNEEHSRKISNDQNMSNDRRKNNSSGRAPSKNNSKQKRNSVSNNDTNTRKPTTVKYPNTIPNGQVVKDTEMNSRETSNGDIINKDKDKSSKEQQKDQDTAMNQHQKDQDADTNQHQKGKDVAMNQHQKDQNATMHHHQKDQDAAKDKRESIRDDELMKVHQGKRVRISTPGPIQDADDFYNRLSMRMERSGYLKEAPSLDLFKRTFDEYRSMACDPPTDKSGIIIPCPTLVKKTELMKSEDFKSIDLHASKVPDKMMRKSLKEMVKYLIKPTGGNKLEQARAVFVWLVTTDLNSSVEDDSSRSDSDSERIDETMNPTRMFLSKIKADEMTHSELFDTMCKIAGLHCRSIEGISRGFIEQPSNVVTETVTATWSAVVINNSWRLVDVARAAAIFKAAKEAREEEENEEDSSDGFETRESPITDVLDFYFLTDPEVFVFSHLPDEENFQFLPRPVSYAEFTYLPYLKPHFFILGFREEKMYESVMEAVDGKLNFILYAPEDKARKMACSFHKVEGKSHKHVNSSDLRDYVYLESDSDKNCYTIKVNVPSAGTYVLEINGRDGWEEVDKTNGLCTYVIKCSKSVHCEPYLENDREEWGPGSDCVVSGLKPISHPRGEVILTRGEGLIEFEMGTRVYILHTLNHAQIHVTELSNYVIHRSESEKIFIHVRVPKAGEYALKIFSRKEDDTGIFVNVCTYLVKASYDVPRDILPFPKIDDGLVGTNRFFRKLNMELVRPETCIIYSPPSGGLKLKINLAPNVHYLPEFKLCRGNTETPMHEYTTWSLLGLMGTFRLRFPQQGMYLFSLYAILPDRDDQVNAVYNAVIICNWPSERCFPFPTSLASWTPFYRFLSPKDVYLISDTVVRFLVDIPDALKVTLIGKYGWQQLEKQEDGLWSNDITIEPGQEGKHIKMFASMEEGSHSLFSLLQFKIVSKEEMEEMERIQKEYYELARRRVEELKENGEWEDPEIYDENPLDDEPDDGFSEILDVDPIVHDTLTEEFQEDIGQYEESVPREKGKEKKTTFIKKDLKKKTKSKHTKDKTIMSDTSSSTVESKAREKKKREDSDLFEESSDTSNVDSDSSEDGWEAKMAEFEEWKKKQAHAEKKGETRDKKNLRQQLILNRLKAATRRREKLELIRAIDDWKLEGYKKTKHFNRAVRMLDIVRLRDDLTTHITNRNYLRLKETLEEIEIKGYAMEIAYEVSQARARIQAADSHVFVRHRQSTIDIQTLAEIRSYSRPQEIVHKIVVAMLLVMGVPEKNTKKWKKCQKRCVVCGKYGLHSRLHEIQPDEVHPSIAARAREILAGHSLLEANTVSPGVGALYTWVKQITKEVLDGTETDKMSVKPAHRKEQSELLREVTELSLDQQEMIESHQGQKYMIREKTQSHFRTRERGKRDTKRSVSLDVGRRSRSRSIGVKSNEPQRERSKSKLSRTNSPDKSNNKPRKNSTK</sequence>
<feature type="domain" description="KY-like immunoglobulin-like" evidence="2">
    <location>
        <begin position="615"/>
        <end position="738"/>
    </location>
</feature>
<feature type="compositionally biased region" description="Low complexity" evidence="1">
    <location>
        <begin position="130"/>
        <end position="145"/>
    </location>
</feature>
<feature type="compositionally biased region" description="Acidic residues" evidence="1">
    <location>
        <begin position="559"/>
        <end position="569"/>
    </location>
</feature>
<feature type="compositionally biased region" description="Basic and acidic residues" evidence="1">
    <location>
        <begin position="297"/>
        <end position="312"/>
    </location>
</feature>
<feature type="compositionally biased region" description="Basic and acidic residues" evidence="1">
    <location>
        <begin position="17"/>
        <end position="30"/>
    </location>
</feature>
<feature type="region of interest" description="Disordered" evidence="1">
    <location>
        <begin position="103"/>
        <end position="312"/>
    </location>
</feature>
<protein>
    <recommendedName>
        <fullName evidence="2">KY-like immunoglobulin-like domain-containing protein</fullName>
    </recommendedName>
</protein>
<feature type="compositionally biased region" description="Basic and acidic residues" evidence="1">
    <location>
        <begin position="118"/>
        <end position="129"/>
    </location>
</feature>
<feature type="region of interest" description="Disordered" evidence="1">
    <location>
        <begin position="1"/>
        <end position="66"/>
    </location>
</feature>
<feature type="compositionally biased region" description="Basic and acidic residues" evidence="1">
    <location>
        <begin position="1165"/>
        <end position="1181"/>
    </location>
</feature>